<name>A0A3D8PK45_9BACI</name>
<organism evidence="1 2">
    <name type="scientific">Oceanobacillus arenosus</name>
    <dbReference type="NCBI Taxonomy" id="1229153"/>
    <lineage>
        <taxon>Bacteria</taxon>
        <taxon>Bacillati</taxon>
        <taxon>Bacillota</taxon>
        <taxon>Bacilli</taxon>
        <taxon>Bacillales</taxon>
        <taxon>Bacillaceae</taxon>
        <taxon>Oceanobacillus</taxon>
    </lineage>
</organism>
<gene>
    <name evidence="1" type="ORF">CWR48_16345</name>
</gene>
<accession>A0A3D8PK45</accession>
<dbReference type="Proteomes" id="UP000257143">
    <property type="component" value="Unassembled WGS sequence"/>
</dbReference>
<dbReference type="EMBL" id="PIOC01000025">
    <property type="protein sequence ID" value="RDW16453.1"/>
    <property type="molecule type" value="Genomic_DNA"/>
</dbReference>
<protein>
    <submittedName>
        <fullName evidence="1">Uncharacterized protein</fullName>
    </submittedName>
</protein>
<dbReference type="AlphaFoldDB" id="A0A3D8PK45"/>
<comment type="caution">
    <text evidence="1">The sequence shown here is derived from an EMBL/GenBank/DDBJ whole genome shotgun (WGS) entry which is preliminary data.</text>
</comment>
<evidence type="ECO:0000313" key="1">
    <source>
        <dbReference type="EMBL" id="RDW16453.1"/>
    </source>
</evidence>
<keyword evidence="2" id="KW-1185">Reference proteome</keyword>
<reference evidence="2" key="1">
    <citation type="submission" date="2017-11" db="EMBL/GenBank/DDBJ databases">
        <authorList>
            <person name="Zhu W."/>
        </authorList>
    </citation>
    <scope>NUCLEOTIDE SEQUENCE [LARGE SCALE GENOMIC DNA]</scope>
    <source>
        <strain evidence="2">CAU 1183</strain>
    </source>
</reference>
<dbReference type="RefSeq" id="WP_115774407.1">
    <property type="nucleotide sequence ID" value="NZ_PIOC01000025.1"/>
</dbReference>
<sequence length="93" mass="10917">MKSDFRLELKKQCEIVIDELKTYYESELRYNGVIKDIHDKFITIIEKIEDGESVQNDSFSGCVRMFVDDTTDYTSPIIKNIEKAENLLERCQS</sequence>
<evidence type="ECO:0000313" key="2">
    <source>
        <dbReference type="Proteomes" id="UP000257143"/>
    </source>
</evidence>
<proteinExistence type="predicted"/>
<dbReference type="OrthoDB" id="2339524at2"/>